<dbReference type="InterPro" id="IPR004443">
    <property type="entry name" value="YjeF_N_dom"/>
</dbReference>
<dbReference type="PANTHER" id="PTHR12592">
    <property type="entry name" value="ATP-DEPENDENT (S)-NAD(P)H-HYDRATE DEHYDRATASE FAMILY MEMBER"/>
    <property type="match status" value="1"/>
</dbReference>
<keyword evidence="6 17" id="KW-0547">Nucleotide-binding</keyword>
<dbReference type="EC" id="4.2.1.136" evidence="19"/>
<comment type="function">
    <text evidence="17">Catalyzes the dehydration of the S-form of NAD(P)HX at the expense of ADP, which is converted to AMP. Together with NAD(P)HX epimerase, which catalyzes the epimerization of the S- and R-forms, the enzyme allows the repair of both epimers of NAD(P)HX, a damaged form of NAD(P)H that is a result of enzymatic or heat-dependent hydration.</text>
</comment>
<feature type="binding site" evidence="17">
    <location>
        <position position="261"/>
    </location>
    <ligand>
        <name>(6S)-NADPHX</name>
        <dbReference type="ChEBI" id="CHEBI:64076"/>
    </ligand>
</feature>
<comment type="cofactor">
    <cofactor evidence="17">
        <name>Mg(2+)</name>
        <dbReference type="ChEBI" id="CHEBI:18420"/>
    </cofactor>
</comment>
<dbReference type="Proteomes" id="UP000610760">
    <property type="component" value="Unassembled WGS sequence"/>
</dbReference>
<comment type="similarity">
    <text evidence="3 19">In the N-terminal section; belongs to the NnrE/AIBP family.</text>
</comment>
<evidence type="ECO:0000256" key="13">
    <source>
        <dbReference type="ARBA" id="ARBA00023268"/>
    </source>
</evidence>
<evidence type="ECO:0000256" key="10">
    <source>
        <dbReference type="ARBA" id="ARBA00023027"/>
    </source>
</evidence>
<keyword evidence="8 17" id="KW-0521">NADP</keyword>
<comment type="catalytic activity">
    <reaction evidence="16 17 19">
        <text>(6S)-NADPHX + ADP = AMP + phosphate + NADPH + H(+)</text>
        <dbReference type="Rhea" id="RHEA:32235"/>
        <dbReference type="ChEBI" id="CHEBI:15378"/>
        <dbReference type="ChEBI" id="CHEBI:43474"/>
        <dbReference type="ChEBI" id="CHEBI:57783"/>
        <dbReference type="ChEBI" id="CHEBI:64076"/>
        <dbReference type="ChEBI" id="CHEBI:456215"/>
        <dbReference type="ChEBI" id="CHEBI:456216"/>
        <dbReference type="EC" id="4.2.1.136"/>
    </reaction>
</comment>
<dbReference type="EC" id="5.1.99.6" evidence="19"/>
<feature type="binding site" evidence="17">
    <location>
        <position position="450"/>
    </location>
    <ligand>
        <name>(6S)-NADPHX</name>
        <dbReference type="ChEBI" id="CHEBI:64076"/>
    </ligand>
</feature>
<evidence type="ECO:0000256" key="15">
    <source>
        <dbReference type="ARBA" id="ARBA00048238"/>
    </source>
</evidence>
<dbReference type="PROSITE" id="PS51385">
    <property type="entry name" value="YJEF_N"/>
    <property type="match status" value="1"/>
</dbReference>
<dbReference type="GO" id="GO:0052855">
    <property type="term" value="F:ADP-dependent NAD(P)H-hydrate dehydratase activity"/>
    <property type="evidence" value="ECO:0007669"/>
    <property type="project" value="UniProtKB-UniRule"/>
</dbReference>
<dbReference type="InterPro" id="IPR030677">
    <property type="entry name" value="Nnr"/>
</dbReference>
<dbReference type="InterPro" id="IPR017953">
    <property type="entry name" value="Carbohydrate_kinase_pred_CS"/>
</dbReference>
<dbReference type="GO" id="GO:0110051">
    <property type="term" value="P:metabolite repair"/>
    <property type="evidence" value="ECO:0007669"/>
    <property type="project" value="TreeGrafter"/>
</dbReference>
<dbReference type="PROSITE" id="PS01050">
    <property type="entry name" value="YJEF_C_2"/>
    <property type="match status" value="1"/>
</dbReference>
<dbReference type="PIRSF" id="PIRSF017184">
    <property type="entry name" value="Nnr"/>
    <property type="match status" value="1"/>
</dbReference>
<dbReference type="InterPro" id="IPR000631">
    <property type="entry name" value="CARKD"/>
</dbReference>
<dbReference type="Pfam" id="PF03853">
    <property type="entry name" value="YjeF_N"/>
    <property type="match status" value="1"/>
</dbReference>
<evidence type="ECO:0000256" key="19">
    <source>
        <dbReference type="PIRNR" id="PIRNR017184"/>
    </source>
</evidence>
<dbReference type="AlphaFoldDB" id="A0A926E691"/>
<dbReference type="Pfam" id="PF01256">
    <property type="entry name" value="Carb_kinase"/>
    <property type="match status" value="1"/>
</dbReference>
<feature type="binding site" evidence="18">
    <location>
        <position position="162"/>
    </location>
    <ligand>
        <name>K(+)</name>
        <dbReference type="ChEBI" id="CHEBI:29103"/>
    </ligand>
</feature>
<keyword evidence="10 17" id="KW-0520">NAD</keyword>
<dbReference type="GO" id="GO:0005524">
    <property type="term" value="F:ATP binding"/>
    <property type="evidence" value="ECO:0007669"/>
    <property type="project" value="UniProtKB-UniRule"/>
</dbReference>
<dbReference type="HAMAP" id="MF_01965">
    <property type="entry name" value="NADHX_dehydratase"/>
    <property type="match status" value="1"/>
</dbReference>
<evidence type="ECO:0000313" key="23">
    <source>
        <dbReference type="Proteomes" id="UP000610760"/>
    </source>
</evidence>
<accession>A0A926E691</accession>
<feature type="binding site" evidence="17">
    <location>
        <position position="383"/>
    </location>
    <ligand>
        <name>(6S)-NADPHX</name>
        <dbReference type="ChEBI" id="CHEBI:64076"/>
    </ligand>
</feature>
<evidence type="ECO:0000256" key="9">
    <source>
        <dbReference type="ARBA" id="ARBA00022958"/>
    </source>
</evidence>
<comment type="similarity">
    <text evidence="18">Belongs to the NnrE/AIBP family.</text>
</comment>
<dbReference type="GO" id="GO:0046496">
    <property type="term" value="P:nicotinamide nucleotide metabolic process"/>
    <property type="evidence" value="ECO:0007669"/>
    <property type="project" value="UniProtKB-UniRule"/>
</dbReference>
<comment type="catalytic activity">
    <reaction evidence="1 18 19">
        <text>(6R)-NADHX = (6S)-NADHX</text>
        <dbReference type="Rhea" id="RHEA:32215"/>
        <dbReference type="ChEBI" id="CHEBI:64074"/>
        <dbReference type="ChEBI" id="CHEBI:64075"/>
        <dbReference type="EC" id="5.1.99.6"/>
    </reaction>
</comment>
<organism evidence="22 23">
    <name type="scientific">Fumia xinanensis</name>
    <dbReference type="NCBI Taxonomy" id="2763659"/>
    <lineage>
        <taxon>Bacteria</taxon>
        <taxon>Bacillati</taxon>
        <taxon>Bacillota</taxon>
        <taxon>Clostridia</taxon>
        <taxon>Eubacteriales</taxon>
        <taxon>Oscillospiraceae</taxon>
        <taxon>Fumia</taxon>
    </lineage>
</organism>
<evidence type="ECO:0000256" key="8">
    <source>
        <dbReference type="ARBA" id="ARBA00022857"/>
    </source>
</evidence>
<comment type="catalytic activity">
    <reaction evidence="15 17 19">
        <text>(6S)-NADHX + ADP = AMP + phosphate + NADH + H(+)</text>
        <dbReference type="Rhea" id="RHEA:32223"/>
        <dbReference type="ChEBI" id="CHEBI:15378"/>
        <dbReference type="ChEBI" id="CHEBI:43474"/>
        <dbReference type="ChEBI" id="CHEBI:57945"/>
        <dbReference type="ChEBI" id="CHEBI:64074"/>
        <dbReference type="ChEBI" id="CHEBI:456215"/>
        <dbReference type="ChEBI" id="CHEBI:456216"/>
        <dbReference type="EC" id="4.2.1.136"/>
    </reaction>
</comment>
<evidence type="ECO:0000256" key="12">
    <source>
        <dbReference type="ARBA" id="ARBA00023239"/>
    </source>
</evidence>
<dbReference type="Gene3D" id="3.40.1190.20">
    <property type="match status" value="1"/>
</dbReference>
<comment type="subunit">
    <text evidence="17">Homotetramer.</text>
</comment>
<evidence type="ECO:0000256" key="17">
    <source>
        <dbReference type="HAMAP-Rule" id="MF_01965"/>
    </source>
</evidence>
<feature type="binding site" evidence="18">
    <location>
        <begin position="130"/>
        <end position="136"/>
    </location>
    <ligand>
        <name>(6S)-NADPHX</name>
        <dbReference type="ChEBI" id="CHEBI:64076"/>
    </ligand>
</feature>
<evidence type="ECO:0000256" key="16">
    <source>
        <dbReference type="ARBA" id="ARBA00049209"/>
    </source>
</evidence>
<keyword evidence="5 18" id="KW-0479">Metal-binding</keyword>
<keyword evidence="23" id="KW-1185">Reference proteome</keyword>
<evidence type="ECO:0000256" key="3">
    <source>
        <dbReference type="ARBA" id="ARBA00006001"/>
    </source>
</evidence>
<keyword evidence="13" id="KW-0511">Multifunctional enzyme</keyword>
<dbReference type="HAMAP" id="MF_01966">
    <property type="entry name" value="NADHX_epimerase"/>
    <property type="match status" value="1"/>
</dbReference>
<evidence type="ECO:0000256" key="14">
    <source>
        <dbReference type="ARBA" id="ARBA00025153"/>
    </source>
</evidence>
<evidence type="ECO:0000256" key="6">
    <source>
        <dbReference type="ARBA" id="ARBA00022741"/>
    </source>
</evidence>
<feature type="binding site" evidence="18">
    <location>
        <position position="58"/>
    </location>
    <ligand>
        <name>K(+)</name>
        <dbReference type="ChEBI" id="CHEBI:29103"/>
    </ligand>
</feature>
<reference evidence="22" key="1">
    <citation type="submission" date="2020-08" db="EMBL/GenBank/DDBJ databases">
        <title>Genome public.</title>
        <authorList>
            <person name="Liu C."/>
            <person name="Sun Q."/>
        </authorList>
    </citation>
    <scope>NUCLEOTIDE SEQUENCE</scope>
    <source>
        <strain evidence="22">NSJ-33</strain>
    </source>
</reference>
<feature type="binding site" evidence="18">
    <location>
        <begin position="57"/>
        <end position="61"/>
    </location>
    <ligand>
        <name>(6S)-NADPHX</name>
        <dbReference type="ChEBI" id="CHEBI:64076"/>
    </ligand>
</feature>
<comment type="caution">
    <text evidence="18">Lacks conserved residue(s) required for the propagation of feature annotation.</text>
</comment>
<comment type="caution">
    <text evidence="22">The sequence shown here is derived from an EMBL/GenBank/DDBJ whole genome shotgun (WGS) entry which is preliminary data.</text>
</comment>
<feature type="domain" description="YjeF C-terminal" evidence="20">
    <location>
        <begin position="226"/>
        <end position="509"/>
    </location>
</feature>
<evidence type="ECO:0000256" key="5">
    <source>
        <dbReference type="ARBA" id="ARBA00022723"/>
    </source>
</evidence>
<comment type="catalytic activity">
    <reaction evidence="2 18 19">
        <text>(6R)-NADPHX = (6S)-NADPHX</text>
        <dbReference type="Rhea" id="RHEA:32227"/>
        <dbReference type="ChEBI" id="CHEBI:64076"/>
        <dbReference type="ChEBI" id="CHEBI:64077"/>
        <dbReference type="EC" id="5.1.99.6"/>
    </reaction>
</comment>
<dbReference type="PROSITE" id="PS51383">
    <property type="entry name" value="YJEF_C_3"/>
    <property type="match status" value="1"/>
</dbReference>
<protein>
    <recommendedName>
        <fullName evidence="19">Bifunctional NAD(P)H-hydrate repair enzyme</fullName>
    </recommendedName>
    <alternativeName>
        <fullName evidence="19">Nicotinamide nucleotide repair protein</fullName>
    </alternativeName>
    <domain>
        <recommendedName>
            <fullName evidence="19">ADP-dependent (S)-NAD(P)H-hydrate dehydratase</fullName>
            <ecNumber evidence="19">4.2.1.136</ecNumber>
        </recommendedName>
        <alternativeName>
            <fullName evidence="19">ADP-dependent NAD(P)HX dehydratase</fullName>
        </alternativeName>
    </domain>
    <domain>
        <recommendedName>
            <fullName evidence="19">NAD(P)H-hydrate epimerase</fullName>
            <ecNumber evidence="19">5.1.99.6</ecNumber>
        </recommendedName>
    </domain>
</protein>
<keyword evidence="7 17" id="KW-0067">ATP-binding</keyword>
<feature type="binding site" evidence="18">
    <location>
        <position position="126"/>
    </location>
    <ligand>
        <name>K(+)</name>
        <dbReference type="ChEBI" id="CHEBI:29103"/>
    </ligand>
</feature>
<evidence type="ECO:0000313" key="22">
    <source>
        <dbReference type="EMBL" id="MBC8560453.1"/>
    </source>
</evidence>
<keyword evidence="9 18" id="KW-0630">Potassium</keyword>
<dbReference type="SUPFAM" id="SSF64153">
    <property type="entry name" value="YjeF N-terminal domain-like"/>
    <property type="match status" value="1"/>
</dbReference>
<proteinExistence type="inferred from homology"/>
<comment type="cofactor">
    <cofactor evidence="18 19">
        <name>K(+)</name>
        <dbReference type="ChEBI" id="CHEBI:29103"/>
    </cofactor>
    <text evidence="18 19">Binds 1 potassium ion per subunit.</text>
</comment>
<dbReference type="NCBIfam" id="TIGR00196">
    <property type="entry name" value="yjeF_cterm"/>
    <property type="match status" value="1"/>
</dbReference>
<dbReference type="InterPro" id="IPR036652">
    <property type="entry name" value="YjeF_N_dom_sf"/>
</dbReference>
<evidence type="ECO:0000259" key="20">
    <source>
        <dbReference type="PROSITE" id="PS51383"/>
    </source>
</evidence>
<dbReference type="GO" id="GO:0046872">
    <property type="term" value="F:metal ion binding"/>
    <property type="evidence" value="ECO:0007669"/>
    <property type="project" value="UniProtKB-UniRule"/>
</dbReference>
<dbReference type="Gene3D" id="3.40.50.10260">
    <property type="entry name" value="YjeF N-terminal domain"/>
    <property type="match status" value="1"/>
</dbReference>
<dbReference type="InterPro" id="IPR029056">
    <property type="entry name" value="Ribokinase-like"/>
</dbReference>
<feature type="binding site" evidence="17">
    <location>
        <begin position="420"/>
        <end position="424"/>
    </location>
    <ligand>
        <name>AMP</name>
        <dbReference type="ChEBI" id="CHEBI:456215"/>
    </ligand>
</feature>
<feature type="binding site" evidence="17">
    <location>
        <position position="449"/>
    </location>
    <ligand>
        <name>AMP</name>
        <dbReference type="ChEBI" id="CHEBI:456215"/>
    </ligand>
</feature>
<evidence type="ECO:0000256" key="2">
    <source>
        <dbReference type="ARBA" id="ARBA00000909"/>
    </source>
</evidence>
<feature type="binding site" evidence="17">
    <location>
        <position position="332"/>
    </location>
    <ligand>
        <name>(6S)-NADPHX</name>
        <dbReference type="ChEBI" id="CHEBI:64076"/>
    </ligand>
</feature>
<evidence type="ECO:0000256" key="1">
    <source>
        <dbReference type="ARBA" id="ARBA00000013"/>
    </source>
</evidence>
<comment type="similarity">
    <text evidence="17">Belongs to the NnrD/CARKD family.</text>
</comment>
<dbReference type="NCBIfam" id="TIGR00197">
    <property type="entry name" value="yjeF_nterm"/>
    <property type="match status" value="1"/>
</dbReference>
<evidence type="ECO:0000256" key="4">
    <source>
        <dbReference type="ARBA" id="ARBA00009524"/>
    </source>
</evidence>
<dbReference type="CDD" id="cd01171">
    <property type="entry name" value="YXKO-related"/>
    <property type="match status" value="1"/>
</dbReference>
<keyword evidence="12 17" id="KW-0456">Lyase</keyword>
<comment type="function">
    <text evidence="18">Catalyzes the epimerization of the S- and R-forms of NAD(P)HX, a damaged form of NAD(P)H that is a result of enzymatic or heat-dependent hydration. This is a prerequisite for the S-specific NAD(P)H-hydrate dehydratase to allow the repair of both epimers of NAD(P)HX.</text>
</comment>
<dbReference type="EMBL" id="JACRSV010000003">
    <property type="protein sequence ID" value="MBC8560453.1"/>
    <property type="molecule type" value="Genomic_DNA"/>
</dbReference>
<comment type="function">
    <text evidence="14 19">Bifunctional enzyme that catalyzes the epimerization of the S- and R-forms of NAD(P)HX and the dehydration of the S-form of NAD(P)HX at the expense of ADP, which is converted to AMP. This allows the repair of both epimers of NAD(P)HX, a damaged form of NAD(P)H that is a result of enzymatic or heat-dependent hydration.</text>
</comment>
<feature type="binding site" evidence="18">
    <location>
        <position position="159"/>
    </location>
    <ligand>
        <name>(6S)-NADPHX</name>
        <dbReference type="ChEBI" id="CHEBI:64076"/>
    </ligand>
</feature>
<dbReference type="SUPFAM" id="SSF53613">
    <property type="entry name" value="Ribokinase-like"/>
    <property type="match status" value="1"/>
</dbReference>
<dbReference type="RefSeq" id="WP_249295440.1">
    <property type="nucleotide sequence ID" value="NZ_JACRSV010000003.1"/>
</dbReference>
<name>A0A926E691_9FIRM</name>
<dbReference type="GO" id="GO:0052856">
    <property type="term" value="F:NAD(P)HX epimerase activity"/>
    <property type="evidence" value="ECO:0007669"/>
    <property type="project" value="UniProtKB-UniRule"/>
</dbReference>
<keyword evidence="11 18" id="KW-0413">Isomerase</keyword>
<comment type="similarity">
    <text evidence="4 19">In the C-terminal section; belongs to the NnrD/CARKD family.</text>
</comment>
<evidence type="ECO:0000256" key="7">
    <source>
        <dbReference type="ARBA" id="ARBA00022840"/>
    </source>
</evidence>
<evidence type="ECO:0000256" key="18">
    <source>
        <dbReference type="HAMAP-Rule" id="MF_01966"/>
    </source>
</evidence>
<dbReference type="PANTHER" id="PTHR12592:SF0">
    <property type="entry name" value="ATP-DEPENDENT (S)-NAD(P)H-HYDRATE DEHYDRATASE"/>
    <property type="match status" value="1"/>
</dbReference>
<evidence type="ECO:0000259" key="21">
    <source>
        <dbReference type="PROSITE" id="PS51385"/>
    </source>
</evidence>
<feature type="domain" description="YjeF N-terminal" evidence="21">
    <location>
        <begin position="9"/>
        <end position="216"/>
    </location>
</feature>
<sequence>MKILTSSAMKIAESIAVEKGSSYMELMEQAGKGTADRILGLADVSGRQVAVLCGKGNNGGDGLVAARYLAEAGAEITVIFVMGRELSALARANLYELEKRRVHFLEPDAPLTRRLEAIRKSDVLIDAVFGTGFSGELPAACKELAEAANNSRAIKVALDVPSGIDCDTGLADKDTLRADYTYTFAALKPAHVLKASLPLCGKIELIDIGIPAADIAAIPDGITLLSAETAAGCIPKRQEDSNKGDYGKLLNVGGCVHMTGAVILSTLSAMRCGVGLVKVAAPQPVLSAVASHILECIYSPLPVSESGSISIDGVEQLRTEMGWATAGLIGCGLSVCDDTRLLVEEVISSFGRPLVIDADGLNCVAENPAMLRKALAPVIITPHIKEMSRLTGLSVEIIKNRRFDVAAQFAEKYGVTVVLKDSNTVIATPKRELFINGNGNSGLAKGGSGDVLAGVIASFLAQGASPLAAAVAGVFLHAEAGDMAAQTFTPYAMLPSDVIESIPFVLKQLL</sequence>
<evidence type="ECO:0000256" key="11">
    <source>
        <dbReference type="ARBA" id="ARBA00023235"/>
    </source>
</evidence>
<gene>
    <name evidence="17" type="primary">nnrD</name>
    <name evidence="18" type="synonym">nnrE</name>
    <name evidence="22" type="ORF">H8710_10305</name>
</gene>